<dbReference type="AlphaFoldDB" id="K2G3N9"/>
<proteinExistence type="predicted"/>
<organism evidence="1">
    <name type="scientific">uncultured bacterium</name>
    <name type="common">gcode 4</name>
    <dbReference type="NCBI Taxonomy" id="1234023"/>
    <lineage>
        <taxon>Bacteria</taxon>
        <taxon>environmental samples</taxon>
    </lineage>
</organism>
<accession>K2G3N9</accession>
<name>K2G3N9_9BACT</name>
<dbReference type="EMBL" id="AMFJ01000085">
    <property type="protein sequence ID" value="EKE29868.1"/>
    <property type="molecule type" value="Genomic_DNA"/>
</dbReference>
<evidence type="ECO:0000313" key="1">
    <source>
        <dbReference type="EMBL" id="EKE29868.1"/>
    </source>
</evidence>
<reference evidence="1" key="1">
    <citation type="journal article" date="2012" name="Science">
        <title>Fermentation, hydrogen, and sulfur metabolism in multiple uncultivated bacterial phyla.</title>
        <authorList>
            <person name="Wrighton K.C."/>
            <person name="Thomas B.C."/>
            <person name="Sharon I."/>
            <person name="Miller C.S."/>
            <person name="Castelle C.J."/>
            <person name="VerBerkmoes N.C."/>
            <person name="Wilkins M.J."/>
            <person name="Hettich R.L."/>
            <person name="Lipton M.S."/>
            <person name="Williams K.H."/>
            <person name="Long P.E."/>
            <person name="Banfield J.F."/>
        </authorList>
    </citation>
    <scope>NUCLEOTIDE SEQUENCE [LARGE SCALE GENOMIC DNA]</scope>
</reference>
<sequence>MRRTFGMLRSLCTSSSFEIIQNTGKDILQHKIPWIISKGKSKAIQVIATARENKKRIDSLLSIAPLCNCFHDNMFIEENIVFEGRKHLRCTIKNENWQSGVACLIFLIAKDTGELTVAIRTRHGEQVKAAREFLTEMGYIDSRAAFSYENVNRLYLGIRGFL</sequence>
<gene>
    <name evidence="1" type="ORF">ACD_2C00085G0001</name>
</gene>
<comment type="caution">
    <text evidence="1">The sequence shown here is derived from an EMBL/GenBank/DDBJ whole genome shotgun (WGS) entry which is preliminary data.</text>
</comment>
<protein>
    <submittedName>
        <fullName evidence="1">Uncharacterized protein</fullName>
    </submittedName>
</protein>